<organism evidence="6 7">
    <name type="scientific">Thermatribacter velox</name>
    <dbReference type="NCBI Taxonomy" id="3039681"/>
    <lineage>
        <taxon>Bacteria</taxon>
        <taxon>Pseudomonadati</taxon>
        <taxon>Atribacterota</taxon>
        <taxon>Atribacteria</taxon>
        <taxon>Atribacterales</taxon>
        <taxon>Thermatribacteraceae</taxon>
        <taxon>Thermatribacter</taxon>
    </lineage>
</organism>
<evidence type="ECO:0000256" key="2">
    <source>
        <dbReference type="ARBA" id="ARBA00022448"/>
    </source>
</evidence>
<keyword evidence="7" id="KW-1185">Reference proteome</keyword>
<dbReference type="PANTHER" id="PTHR11671">
    <property type="entry name" value="V-TYPE ATP SYNTHASE SUBUNIT D"/>
    <property type="match status" value="1"/>
</dbReference>
<proteinExistence type="inferred from homology"/>
<evidence type="ECO:0000256" key="5">
    <source>
        <dbReference type="SAM" id="Coils"/>
    </source>
</evidence>
<name>A0ABZ2YCI3_9BACT</name>
<protein>
    <recommendedName>
        <fullName evidence="4">V-type ATP synthase subunit D</fullName>
    </recommendedName>
    <alternativeName>
        <fullName evidence="4">V-ATPase subunit D</fullName>
    </alternativeName>
</protein>
<keyword evidence="2 4" id="KW-0813">Transport</keyword>
<dbReference type="InterPro" id="IPR002699">
    <property type="entry name" value="V_ATPase_D"/>
</dbReference>
<sequence>MPIFSNVSPTRGNLIELQRSLELAREGHSLLDRKRNVLVREMMRYLDEAKTLQEEMDRVFQAAYLALQRANLDIGIERVEEIGFAVPEIQDLDVRLKSIMGVEIPEISWDRKEESRPAYGVYRTSAALDKAYLAFRKVVFLIIRLAVVENAVYRLAVEIKKTQKRVNALENVVIPDHVEKIKLIRDILEEQDREDFFKMKLLKKREGKSKEV</sequence>
<dbReference type="Pfam" id="PF01813">
    <property type="entry name" value="ATP-synt_D"/>
    <property type="match status" value="1"/>
</dbReference>
<dbReference type="EMBL" id="CP121689">
    <property type="protein sequence ID" value="WZL76522.1"/>
    <property type="molecule type" value="Genomic_DNA"/>
</dbReference>
<evidence type="ECO:0000313" key="6">
    <source>
        <dbReference type="EMBL" id="WZL76522.1"/>
    </source>
</evidence>
<comment type="similarity">
    <text evidence="1 4">Belongs to the V-ATPase D subunit family.</text>
</comment>
<accession>A0ABZ2YCI3</accession>
<dbReference type="Proteomes" id="UP001461341">
    <property type="component" value="Chromosome"/>
</dbReference>
<keyword evidence="5" id="KW-0175">Coiled coil</keyword>
<evidence type="ECO:0000313" key="7">
    <source>
        <dbReference type="Proteomes" id="UP001461341"/>
    </source>
</evidence>
<keyword evidence="4" id="KW-0375">Hydrogen ion transport</keyword>
<evidence type="ECO:0000256" key="1">
    <source>
        <dbReference type="ARBA" id="ARBA00005850"/>
    </source>
</evidence>
<comment type="function">
    <text evidence="4">Produces ATP from ADP in the presence of a proton gradient across the membrane.</text>
</comment>
<dbReference type="Gene3D" id="1.10.287.3240">
    <property type="match status" value="1"/>
</dbReference>
<feature type="coiled-coil region" evidence="5">
    <location>
        <begin position="35"/>
        <end position="62"/>
    </location>
</feature>
<dbReference type="NCBIfam" id="TIGR00309">
    <property type="entry name" value="V_ATPase_subD"/>
    <property type="match status" value="1"/>
</dbReference>
<evidence type="ECO:0000256" key="3">
    <source>
        <dbReference type="ARBA" id="ARBA00023065"/>
    </source>
</evidence>
<reference evidence="6 7" key="1">
    <citation type="submission" date="2023-03" db="EMBL/GenBank/DDBJ databases">
        <title>Novel Species.</title>
        <authorList>
            <person name="Ma S."/>
        </authorList>
    </citation>
    <scope>NUCLEOTIDE SEQUENCE [LARGE SCALE GENOMIC DNA]</scope>
    <source>
        <strain evidence="6 7">B11</strain>
    </source>
</reference>
<keyword evidence="3 4" id="KW-0406">Ion transport</keyword>
<evidence type="ECO:0000256" key="4">
    <source>
        <dbReference type="HAMAP-Rule" id="MF_00271"/>
    </source>
</evidence>
<dbReference type="RefSeq" id="WP_369018686.1">
    <property type="nucleotide sequence ID" value="NZ_CP121689.1"/>
</dbReference>
<gene>
    <name evidence="4" type="primary">atpD</name>
    <name evidence="6" type="ORF">QBE54_01965</name>
</gene>
<keyword evidence="4" id="KW-0066">ATP synthesis</keyword>
<dbReference type="HAMAP" id="MF_00271">
    <property type="entry name" value="ATP_synth_D_arch"/>
    <property type="match status" value="1"/>
</dbReference>